<protein>
    <submittedName>
        <fullName evidence="1">Uncharacterized protein</fullName>
    </submittedName>
</protein>
<accession>A0A6C0L147</accession>
<name>A0A6C0L147_9ZZZZ</name>
<reference evidence="1" key="1">
    <citation type="journal article" date="2020" name="Nature">
        <title>Giant virus diversity and host interactions through global metagenomics.</title>
        <authorList>
            <person name="Schulz F."/>
            <person name="Roux S."/>
            <person name="Paez-Espino D."/>
            <person name="Jungbluth S."/>
            <person name="Walsh D.A."/>
            <person name="Denef V.J."/>
            <person name="McMahon K.D."/>
            <person name="Konstantinidis K.T."/>
            <person name="Eloe-Fadrosh E.A."/>
            <person name="Kyrpides N.C."/>
            <person name="Woyke T."/>
        </authorList>
    </citation>
    <scope>NUCLEOTIDE SEQUENCE</scope>
    <source>
        <strain evidence="1">GVMAG-S-ERX555907-102</strain>
    </source>
</reference>
<dbReference type="EMBL" id="MN741009">
    <property type="protein sequence ID" value="QHU22504.1"/>
    <property type="molecule type" value="Genomic_DNA"/>
</dbReference>
<sequence length="57" mass="7133">MNEMQLLEKVKYVYDDELWFFPVDLQIHIIFYWDSKINSHNKKLYYINPNISLHQTR</sequence>
<organism evidence="1">
    <name type="scientific">viral metagenome</name>
    <dbReference type="NCBI Taxonomy" id="1070528"/>
    <lineage>
        <taxon>unclassified sequences</taxon>
        <taxon>metagenomes</taxon>
        <taxon>organismal metagenomes</taxon>
    </lineage>
</organism>
<evidence type="ECO:0000313" key="1">
    <source>
        <dbReference type="EMBL" id="QHU22504.1"/>
    </source>
</evidence>
<dbReference type="AlphaFoldDB" id="A0A6C0L147"/>
<proteinExistence type="predicted"/>